<gene>
    <name evidence="4" type="primary">ycf80</name>
</gene>
<dbReference type="RefSeq" id="YP_009398648.1">
    <property type="nucleotide sequence ID" value="NC_035293.1"/>
</dbReference>
<evidence type="ECO:0000256" key="1">
    <source>
        <dbReference type="ARBA" id="ARBA00004229"/>
    </source>
</evidence>
<evidence type="ECO:0008006" key="5">
    <source>
        <dbReference type="Google" id="ProtNLM"/>
    </source>
</evidence>
<proteinExistence type="predicted"/>
<protein>
    <recommendedName>
        <fullName evidence="5">Ycf80</fullName>
    </recommendedName>
</protein>
<organism evidence="4">
    <name type="scientific">Kuetzingia canaliculata</name>
    <name type="common">Red alga</name>
    <name type="synonym">Rytiphlaea canaliculata</name>
    <dbReference type="NCBI Taxonomy" id="228262"/>
    <lineage>
        <taxon>Eukaryota</taxon>
        <taxon>Rhodophyta</taxon>
        <taxon>Florideophyceae</taxon>
        <taxon>Rhodymeniophycidae</taxon>
        <taxon>Ceramiales</taxon>
        <taxon>Rhodomelaceae</taxon>
        <taxon>Amansieae</taxon>
        <taxon>Kuetzingia</taxon>
    </lineage>
</organism>
<evidence type="ECO:0000256" key="3">
    <source>
        <dbReference type="ARBA" id="ARBA00022640"/>
    </source>
</evidence>
<keyword evidence="2 4" id="KW-0150">Chloroplast</keyword>
<dbReference type="AlphaFoldDB" id="A0A1Z1MQ10"/>
<dbReference type="GO" id="GO:0015031">
    <property type="term" value="P:protein transport"/>
    <property type="evidence" value="ECO:0007669"/>
    <property type="project" value="InterPro"/>
</dbReference>
<dbReference type="PANTHER" id="PTHR33926">
    <property type="entry name" value="PROTEIN TIC 22, CHLOROPLASTIC"/>
    <property type="match status" value="1"/>
</dbReference>
<reference evidence="4" key="1">
    <citation type="journal article" date="2017" name="J. Phycol.">
        <title>Analysis of chloroplast genomes and a supermatrix inform reclassification of the Rhodomelaceae (Rhodophyta).</title>
        <authorList>
            <person name="Diaz-Tapia P."/>
            <person name="Maggs C.A."/>
            <person name="West J.A."/>
            <person name="Verbruggen H."/>
        </authorList>
    </citation>
    <scope>NUCLEOTIDE SEQUENCE</scope>
    <source>
        <strain evidence="4">PD1540</strain>
    </source>
</reference>
<name>A0A1Z1MQ10_KUECA</name>
<geneLocation type="chloroplast" evidence="4"/>
<accession>A0A1Z1MQ10</accession>
<sequence>MTLSNLILLTQLTNKYCNYNNDLNFNLNHYKETNRHAFDLNNNRSSSILISKHLSKSLTNIEHSSKFIKRNFWQKLINQYWQETIFISKSNSLFDSYLNKLKSSGLSIYQGNDYKNFLLKFGKDLLNGKIHVDLNSSDQAEESLLVNRNNLYLKYTWFKFFDWTIFKSIFNSQKIHNSIDYSNENINKNTLPLFMLINSNHQLILAESSDRSYNHGIISNYNLKFMQNLGQNNRMYTGLLFVNSKDALEYQEYIQSQFLQSTRINRLKLVASNINFYYRLLSKSSDNIEFRLIPDLKEISQLIYKHRKSRNISFDVDQNYSHNYFQGQPIYLIKPLIAKNRKSNHLEKVNYSYSLIENHNSIKYDAVFLNYETALRAWYKFRNQYQDYKLPFKPKIQVSNLEKFLYTRYYKNNKDKIIFLPSAQTYQFIKTNSLFDKHKPFGYKQNVKNKVLHFKTLFCRIFWSLTSRQPINW</sequence>
<dbReference type="GO" id="GO:0009507">
    <property type="term" value="C:chloroplast"/>
    <property type="evidence" value="ECO:0007669"/>
    <property type="project" value="UniProtKB-SubCell"/>
</dbReference>
<evidence type="ECO:0000313" key="4">
    <source>
        <dbReference type="EMBL" id="ARW67834.1"/>
    </source>
</evidence>
<keyword evidence="3 4" id="KW-0934">Plastid</keyword>
<evidence type="ECO:0000256" key="2">
    <source>
        <dbReference type="ARBA" id="ARBA00022528"/>
    </source>
</evidence>
<comment type="subcellular location">
    <subcellularLocation>
        <location evidence="1">Plastid</location>
        <location evidence="1">Chloroplast</location>
    </subcellularLocation>
</comment>
<dbReference type="EMBL" id="MF101449">
    <property type="protein sequence ID" value="ARW67834.1"/>
    <property type="molecule type" value="Genomic_DNA"/>
</dbReference>
<dbReference type="PANTHER" id="PTHR33926:SF4">
    <property type="entry name" value="PROTEIN TIC 22, CHLOROPLASTIC"/>
    <property type="match status" value="1"/>
</dbReference>
<dbReference type="InterPro" id="IPR007378">
    <property type="entry name" value="Tic22-like"/>
</dbReference>
<dbReference type="GeneID" id="33361214"/>